<dbReference type="InterPro" id="IPR010314">
    <property type="entry name" value="E3_Ub_ligase_DUF913"/>
</dbReference>
<feature type="domain" description="HECT" evidence="11">
    <location>
        <begin position="3874"/>
        <end position="4209"/>
    </location>
</feature>
<dbReference type="Pfam" id="PF00632">
    <property type="entry name" value="HECT"/>
    <property type="match status" value="1"/>
</dbReference>
<feature type="region of interest" description="Disordered" evidence="8">
    <location>
        <begin position="3447"/>
        <end position="3467"/>
    </location>
</feature>
<dbReference type="PROSITE" id="PS50030">
    <property type="entry name" value="UBA"/>
    <property type="match status" value="1"/>
</dbReference>
<dbReference type="CDD" id="cd00078">
    <property type="entry name" value="HECTc"/>
    <property type="match status" value="1"/>
</dbReference>
<feature type="region of interest" description="Disordered" evidence="8">
    <location>
        <begin position="2663"/>
        <end position="2691"/>
    </location>
</feature>
<comment type="pathway">
    <text evidence="2">Protein modification; protein ubiquitination.</text>
</comment>
<dbReference type="Pfam" id="PF14377">
    <property type="entry name" value="UBM"/>
    <property type="match status" value="1"/>
</dbReference>
<dbReference type="PANTHER" id="PTHR11254">
    <property type="entry name" value="HECT DOMAIN UBIQUITIN-PROTEIN LIGASE"/>
    <property type="match status" value="1"/>
</dbReference>
<dbReference type="FunFam" id="3.90.1750.10:FF:000003">
    <property type="entry name" value="E3 ubiquitin-protein ligase UPL1"/>
    <property type="match status" value="1"/>
</dbReference>
<dbReference type="InterPro" id="IPR000569">
    <property type="entry name" value="HECT_dom"/>
</dbReference>
<dbReference type="GeneID" id="39873479"/>
<dbReference type="InterPro" id="IPR015940">
    <property type="entry name" value="UBA"/>
</dbReference>
<dbReference type="UniPathway" id="UPA00143"/>
<dbReference type="Gene3D" id="3.30.2410.10">
    <property type="entry name" value="Hect, E3 ligase catalytic domain"/>
    <property type="match status" value="1"/>
</dbReference>
<evidence type="ECO:0000256" key="6">
    <source>
        <dbReference type="ARBA" id="ARBA00034494"/>
    </source>
</evidence>
<feature type="compositionally biased region" description="Polar residues" evidence="8">
    <location>
        <begin position="2680"/>
        <end position="2691"/>
    </location>
</feature>
<evidence type="ECO:0000256" key="1">
    <source>
        <dbReference type="ARBA" id="ARBA00000885"/>
    </source>
</evidence>
<dbReference type="InterPro" id="IPR025527">
    <property type="entry name" value="HUWE1/Rev1_UBM"/>
</dbReference>
<feature type="compositionally biased region" description="Low complexity" evidence="8">
    <location>
        <begin position="2448"/>
        <end position="2465"/>
    </location>
</feature>
<evidence type="ECO:0000259" key="11">
    <source>
        <dbReference type="PROSITE" id="PS50237"/>
    </source>
</evidence>
<feature type="transmembrane region" description="Helical" evidence="9">
    <location>
        <begin position="4462"/>
        <end position="4486"/>
    </location>
</feature>
<dbReference type="GO" id="GO:0005737">
    <property type="term" value="C:cytoplasm"/>
    <property type="evidence" value="ECO:0007669"/>
    <property type="project" value="TreeGrafter"/>
</dbReference>
<gene>
    <name evidence="12" type="ORF">BOVATA_012020</name>
</gene>
<feature type="compositionally biased region" description="Polar residues" evidence="8">
    <location>
        <begin position="2771"/>
        <end position="2790"/>
    </location>
</feature>
<feature type="region of interest" description="Disordered" evidence="8">
    <location>
        <begin position="2408"/>
        <end position="2540"/>
    </location>
</feature>
<dbReference type="SUPFAM" id="SSF56204">
    <property type="entry name" value="Hect, E3 ligase catalytic domain"/>
    <property type="match status" value="1"/>
</dbReference>
<evidence type="ECO:0000256" key="8">
    <source>
        <dbReference type="SAM" id="MobiDB-lite"/>
    </source>
</evidence>
<feature type="compositionally biased region" description="Basic and acidic residues" evidence="8">
    <location>
        <begin position="2558"/>
        <end position="2577"/>
    </location>
</feature>
<evidence type="ECO:0000256" key="4">
    <source>
        <dbReference type="ARBA" id="ARBA00022679"/>
    </source>
</evidence>
<dbReference type="InterPro" id="IPR035983">
    <property type="entry name" value="Hect_E3_ubiquitin_ligase"/>
</dbReference>
<evidence type="ECO:0000313" key="12">
    <source>
        <dbReference type="EMBL" id="GBE59709.1"/>
    </source>
</evidence>
<comment type="similarity">
    <text evidence="6">Belongs to the UPL family. TOM1/PTR1 subfamily.</text>
</comment>
<feature type="region of interest" description="Disordered" evidence="8">
    <location>
        <begin position="2727"/>
        <end position="2796"/>
    </location>
</feature>
<keyword evidence="13" id="KW-1185">Reference proteome</keyword>
<accession>A0A2H6K9T2</accession>
<feature type="compositionally biased region" description="Polar residues" evidence="8">
    <location>
        <begin position="1463"/>
        <end position="1480"/>
    </location>
</feature>
<keyword evidence="5 7" id="KW-0833">Ubl conjugation pathway</keyword>
<keyword evidence="4" id="KW-0808">Transferase</keyword>
<reference evidence="12 13" key="1">
    <citation type="journal article" date="2017" name="BMC Genomics">
        <title>Whole-genome assembly of Babesia ovata and comparative genomics between closely related pathogens.</title>
        <authorList>
            <person name="Yamagishi J."/>
            <person name="Asada M."/>
            <person name="Hakimi H."/>
            <person name="Tanaka T.Q."/>
            <person name="Sugimoto C."/>
            <person name="Kawazu S."/>
        </authorList>
    </citation>
    <scope>NUCLEOTIDE SEQUENCE [LARGE SCALE GENOMIC DNA]</scope>
    <source>
        <strain evidence="12 13">Miyake</strain>
    </source>
</reference>
<dbReference type="Pfam" id="PF06025">
    <property type="entry name" value="DUF913"/>
    <property type="match status" value="1"/>
</dbReference>
<protein>
    <recommendedName>
        <fullName evidence="3">HECT-type E3 ubiquitin transferase</fullName>
        <ecNumber evidence="3">2.3.2.26</ecNumber>
    </recommendedName>
</protein>
<dbReference type="FunFam" id="3.30.2410.10:FF:000009">
    <property type="entry name" value="Probable E3 ubiquitin-protein ligase HECTD2"/>
    <property type="match status" value="1"/>
</dbReference>
<dbReference type="VEuPathDB" id="PiroplasmaDB:BOVATA_012020"/>
<dbReference type="Gene3D" id="3.30.2160.10">
    <property type="entry name" value="Hect, E3 ligase catalytic domain"/>
    <property type="match status" value="1"/>
</dbReference>
<dbReference type="GO" id="GO:0061630">
    <property type="term" value="F:ubiquitin protein ligase activity"/>
    <property type="evidence" value="ECO:0007669"/>
    <property type="project" value="UniProtKB-EC"/>
</dbReference>
<feature type="compositionally biased region" description="Polar residues" evidence="8">
    <location>
        <begin position="2600"/>
        <end position="2611"/>
    </location>
</feature>
<dbReference type="EC" id="2.3.2.26" evidence="3"/>
<feature type="domain" description="UBA" evidence="10">
    <location>
        <begin position="1492"/>
        <end position="1533"/>
    </location>
</feature>
<proteinExistence type="inferred from homology"/>
<evidence type="ECO:0000256" key="3">
    <source>
        <dbReference type="ARBA" id="ARBA00012485"/>
    </source>
</evidence>
<feature type="compositionally biased region" description="Low complexity" evidence="8">
    <location>
        <begin position="3448"/>
        <end position="3460"/>
    </location>
</feature>
<feature type="region of interest" description="Disordered" evidence="8">
    <location>
        <begin position="2870"/>
        <end position="2903"/>
    </location>
</feature>
<feature type="region of interest" description="Disordered" evidence="8">
    <location>
        <begin position="183"/>
        <end position="206"/>
    </location>
</feature>
<dbReference type="GO" id="GO:0006511">
    <property type="term" value="P:ubiquitin-dependent protein catabolic process"/>
    <property type="evidence" value="ECO:0007669"/>
    <property type="project" value="TreeGrafter"/>
</dbReference>
<dbReference type="Proteomes" id="UP000236319">
    <property type="component" value="Unassembled WGS sequence"/>
</dbReference>
<dbReference type="SMART" id="SM00119">
    <property type="entry name" value="HECTc"/>
    <property type="match status" value="1"/>
</dbReference>
<feature type="active site" description="Glycyl thioester intermediate" evidence="7">
    <location>
        <position position="4176"/>
    </location>
</feature>
<feature type="region of interest" description="Disordered" evidence="8">
    <location>
        <begin position="3479"/>
        <end position="3502"/>
    </location>
</feature>
<evidence type="ECO:0000256" key="5">
    <source>
        <dbReference type="ARBA" id="ARBA00022786"/>
    </source>
</evidence>
<feature type="compositionally biased region" description="Polar residues" evidence="8">
    <location>
        <begin position="2870"/>
        <end position="2896"/>
    </location>
</feature>
<comment type="caution">
    <text evidence="12">The sequence shown here is derived from an EMBL/GenBank/DDBJ whole genome shotgun (WGS) entry which is preliminary data.</text>
</comment>
<dbReference type="OrthoDB" id="8068875at2759"/>
<evidence type="ECO:0000256" key="2">
    <source>
        <dbReference type="ARBA" id="ARBA00004906"/>
    </source>
</evidence>
<dbReference type="Pfam" id="PF06012">
    <property type="entry name" value="DUF908"/>
    <property type="match status" value="1"/>
</dbReference>
<dbReference type="GO" id="GO:0016874">
    <property type="term" value="F:ligase activity"/>
    <property type="evidence" value="ECO:0007669"/>
    <property type="project" value="UniProtKB-KW"/>
</dbReference>
<dbReference type="Gene3D" id="3.90.1750.10">
    <property type="entry name" value="Hect, E3 ligase catalytic domains"/>
    <property type="match status" value="1"/>
</dbReference>
<organism evidence="12 13">
    <name type="scientific">Babesia ovata</name>
    <dbReference type="NCBI Taxonomy" id="189622"/>
    <lineage>
        <taxon>Eukaryota</taxon>
        <taxon>Sar</taxon>
        <taxon>Alveolata</taxon>
        <taxon>Apicomplexa</taxon>
        <taxon>Aconoidasida</taxon>
        <taxon>Piroplasmida</taxon>
        <taxon>Babesiidae</taxon>
        <taxon>Babesia</taxon>
    </lineage>
</organism>
<feature type="region of interest" description="Disordered" evidence="8">
    <location>
        <begin position="3363"/>
        <end position="3387"/>
    </location>
</feature>
<dbReference type="InterPro" id="IPR050409">
    <property type="entry name" value="E3_ubiq-protein_ligase"/>
</dbReference>
<evidence type="ECO:0000313" key="13">
    <source>
        <dbReference type="Proteomes" id="UP000236319"/>
    </source>
</evidence>
<evidence type="ECO:0000256" key="7">
    <source>
        <dbReference type="PROSITE-ProRule" id="PRU00104"/>
    </source>
</evidence>
<dbReference type="InterPro" id="IPR010309">
    <property type="entry name" value="E3_Ub_ligase_DUF908"/>
</dbReference>
<evidence type="ECO:0000259" key="10">
    <source>
        <dbReference type="PROSITE" id="PS50030"/>
    </source>
</evidence>
<sequence>MKIWKPRGENHLMSVACLQPSQRNFIELLATCGYKDLTLHLESFTQWVWEKSDLSCWAPVLNRFDDIFSCYLDAYRGYVKGQHDSVSDFYNDGMIRLVCNALKASVMIVENCTSKCIYNSLELLTSFLDDVHPEIVFQATKLICVYFSRYRKNAIPKATWEVSVRMGVLSQTPLADSTCRVHMAKQPTPAQSSQKESSDSAESETPVNVSFTDVMEFYASKSENFLTVDSYIEIAQGVGGSGSSTLSIPVTDILNVQRYVGAAEAAEYPKTTEGNKMFAAAVSAWKGSLASELDIYKHVVASLRQLIRKYKIEECYFVELKYKVCKVFALHFPAWQRKTVEIRICALISMLFMKNGSYADFLNCNPSFLLELTHMVERHRELDRSTMVIVTELLSAMVHDGSHAKTLATLLGLNTAHGIFFKVLRHYLRHAHEMVPLPPLMSFKSPAETKQFASASEMWAHYHPNENHAMNEDCCTSVQLQGAVVPADVYLNEWKYTVRLASEKGRAKVRDEEDSMRILLQLLIVFYTFISSHGCNNALTCTSVLEGVAHFVRNRDPIYLPVVIYVVQVIETLLDYNQTVSRILRNDLKVFHIFISRMQFDMYQIKHGAPFENWEAESTPWPNGWKMPQTNDLVTLRSYWMSMSDMSARRFLLKTLIHHIDAASRPMVDRNDTLVYDVFSDEGAVVPMLHAVFTQPQTYGLGVYSSAINLISDALNEDPLLQEDLHTVGIMPALLSSICEENLKSEDCLNVVPNIICDVLSHRSGRDYMKKVQYAPVLKLIDIVTQRDFVLFDRFGEVATTIGMSLDNLAQKKDSLNVVIVDRFIKAMYVLLQEALNFPPFNPKDSAQCAKELDTYMNEFRTHPAEITVDMLASLDNLASHDFIADRIAHLGKCLSSFLRSRQALSLFVSCDGLKLLYQLCTLPCLPPMSTTIYSRHPITLLLKYILSHAPAPCISYLYGLCRPYSTQHPNLDIPRTDEEVMFNLKYLGSFHAITETIYFTHLEGNNMYETCCSGRFQMGASTISRCDLHMTVSAHLRKLITVFPHLMRTFCVSTNVGDVDTLSILDGKHKSHGHPQVRAYKMFNRDKKIAQTSENSFSSNDLFWHSQFAYAYSNHNPAYNGSPSPYLSDDKFKMYVEVCRLSLATCKGLLYGMNRIINKAITTSNADNTCLRNSIAHHTLALTLLCLKMLSNTPSPHVTSGSGLVLDGMDCLSTARYVSESVEVACKLLADDREMGGIYILPFVVFCEMNGMAYLNDVFNYLMTMYLGCALAFALRVHKELTVDEVLSTNYTGDRSRLLAVVDLVESFDLRKIKDTMELWGRSVQQCLSLFYNIGNSKAILNTKNVAAIWQFMASPAFGNVIGRDRKISELITAAVTTAGSLCWEWLQIIASVRSNAPSNTTASLYFYISSTVLSPLLEVQLSMLGFLAKARQELLKKHLDPKKPSKDDEQHETDAAGDATPLNQPSAGSGSHVQQTPISGEAGGDDSRGHTSDASRSILLEMGFSESDIERAIAESGRNDITSIADWLVNRANDEPQGASATDGNAMTVDTSSDLPSGGENLTGYRLAVKNLPIFNCFDSTATPDNDPWIFDPIEKYPTFTAPDPAQVRKLMANSFLDTLLYLSTKMPSSLRTIAECIIRSLSAPLAFMVGGKYAPSPREYTKGTIWLLLQSIYGSLNGILGCLNAVKFPMDKRLFPAAFCPVFFFDECTKDAALECTVLAGKPMVAEAYHNDLVLAHEQLLGMFFVLAQLIDRRRKLCSAYLSSIDRPIDVMLNLLEYFQKWRYDAHYSGVLTFAAIGMKPSLSGIPISVPEWCLRNEVAKDQGTSSKAKGQYKADYVMITNGFLRNYPEPQMSSPPPFFKYALVAIAALLKTNSPLGFFDLLSSIALSNNVELLDTTKTLTFVPKSSQKKLVRLCLNILECFPSLCGHVTGSVLFILQGLTEIYSNVGEFLNYKRLPPQENYPAHFNSKLEFDGVIGADAISILLMIPRTGYCKGMKGIVSKILLNCMENPYMLRNAIEKRVTHLLTANSCEPVALSTLVDEVAPFAKKDPAMLMEILQKQCVLTVEEDDSDVDLGKARVTSQQSSRISELLESNRDLLSPGDISILENSNKDHTAVADYDVLLCSFLRILEVHIQILGNIQGFTLPPDESDDNSKPLYPLAFTMDAICSILSSFCYNFPIVANGNRLPQAEDDLIYKQLPLEVNVIDAKDGHLVVIHMFRRILSMLCALAASSQKGRSSKEGIQDIPRMNRAIMTAMRGFSSAIVLICSTSMKMNILVLEEIKMLLQYLVGLKTSDYSTYPFSLALYTSCDMLHQLLQLRYGDGDLAELSTDSVSQMSKCLVSMFHKLDLNRDDSNLLCGVIIRALVSLTAPEKNATLAVDRQDKVGNDYSYQGEDDMEVIEVSSSSSELDDMELQSEEDISDSDSEELEEYMEDAMDEDVATDSSGTESDGSDVFLEVESQYDSESDDESSDDSSDSDDMDTDEGSVGNDDVDMALPHQVEETYEEIANSDSESNSSMEEVDEDEEDDDDDAPRIRVVGELDGEYHEDAITGVMEETRPHINMDEDRHDDLSPEYYSFSDEDEFENGDSMLPAASTSDEQGNDVSVSIPDPSATAPVTGNSGIRIQIDFGGQGDVNYTDSSLPQLNVAQRLPRVVRAAPDATSDNDSITERNENPSSSDQLASPTGEATLNFTKESSEKRGNSNIVLMSMIAMGLPRIQLPKSSSAGSAEASTEHSAPMQLNDGPSDENTATASHASDHNDAVQLDSSPQPNSSDARQVHTNQPLEHIPSDIRIRQSDLIALTNMDPSVLAELPEDVRDEIIMQHLRAFDIDTLLALHHNAPMPESSQSASTTRNEDLRNIQSLPRAESQQVMRSAHGTSSSRSDPNQPSRVLIGDNNVLPASMPSLTNQILAGATRNLVESLLQHELAGNRIGRYRVQRMRNERHRDAAEPPSNAQALRPSVTEIPVRTRTGPNQPQLPGLTFGLIIGEFRDDDNPRIRATSGHRSRHTPGSRRMGHTRIRRRVDTNARGMNFGNFMMREDRVPRVIRSAVGETGDLGAPTQGAADRAGTPAATFEPIVIRDRGRSGIDSRILQTIPQLFNTLNPQVLNMLHSAGRFLISTAPTASQLPASSSEPRDRINVNSLRQLERVIEFFDDKIPISLCAQREEPSGAVVKQLLDTCGGVRYGFVESDIVGICRLIYLKYELNRRVYFKIFRNLILMNEQIGHTLLRCFLHIMHTSILGLSNSSVPNVKTDKFFHGLPRLCNSRRNDFPPAHLYGKLPYRHVSLDGRVDADNQCDSFIITALSQEYSMECINMSVGYSSYVSCERVLEQLRSLLIALPGAIQLFGLPIAAPASEEGSSRSDSRNKRTKVSGAKSEKRSAHRHLYPIGFLFMATATKLFQSSPKLMNHLMMVIQHLVVSPKTLDAHGALVAPVSIDDPPTTSPAVVATPPENSESVEVAAGNDEGVAAREDDATNASGESSQASNSSSSHHDSILRVKQDILNKLDKDAVNVFLEVHTSWRHQSHWLLCCTTTRDGSSSVHLQLVATIMSALLLSERHASNVQEFLVARLNELIGVLCRSLLDNQTQKTGRVAEGASTPALQRLISTMMRIVTFVKETFTEVHRSGTSVTPDKGRKPKRIVDFYSNVNFDELWRAVDSTLTGLAKAPKPHTKVDPKEARSTQLSSSGDGLLDNSRHSEQLLTLVPIIGAFMDITQIRVALDYMLDDVSELNNTMSFVNFDYDLPDGNLDFIAVSRQKRPPKKEPWDCDENSVEMSPNHLSLIYFAEKHCRVLNCLIKRIPSLLYSSFAPLLRLAPNCLNFDIKRNYFRQKLKEVRQGLHLNTLRINVRREHVFMDSYHQLRLRSGDDMKGKLVVTFSGEEGVDAGGLTREWFSMLAKEMFNPNYGLFCREGRKQEFNHPNPLSGINPDHLNFFKFIGRVIGKALHDSQHIDAYFCRSFYKHMLNRKITPVDAESVDPQFYQNLTSINNCRLEDLGLELFFSTEIDEFGKVKVIDLIPDGRNIPVTDDNKQKYIELLCRHKVTNGIKDQLDAFMSGFRELISPDLISIFDHKELELLISGTPSIDLANLRENVEYRNYTKDSEQIIWLWEFLEDLDQSNLAAFLQFVTGTSRVPIGGFKNLMGMRGPQRITIHRACNSEHLPSAHTCFNQLNLPAYSSRETLKQKMLQAILEGKEGWLGTLTFLRSSSQHCGSTSPACQTTRGMHICGARRPPLLWDQTTVQRRAGVHLVAHSGDVVVHVVGLHLHRVQVVIHVVGLHSHNTLPLLVRNHAIHVLFGIGLVQRHEVVHLALDLVHVVPVLEVVAPFVIVRRVVVRRPVHRVRYAPHFGAPGYGSSGGVPVVVLHPLRHAVLPHLVPHLPVYFVYGYRLVEDVELVCKLPEHRDLEEGKVADGGRRIHFFEDVLKLFVGFVNVPEKLQHRLSTLRAELEAEPGFPLVLVPLLPIFSVHVFFALLPLVWRRVVVSNRRVLRIRLS</sequence>
<feature type="region of interest" description="Disordered" evidence="8">
    <location>
        <begin position="2558"/>
        <end position="2612"/>
    </location>
</feature>
<keyword evidence="12" id="KW-0436">Ligase</keyword>
<dbReference type="PROSITE" id="PS50237">
    <property type="entry name" value="HECT"/>
    <property type="match status" value="1"/>
</dbReference>
<name>A0A2H6K9T2_9APIC</name>
<feature type="compositionally biased region" description="Acidic residues" evidence="8">
    <location>
        <begin position="2414"/>
        <end position="2447"/>
    </location>
</feature>
<keyword evidence="9" id="KW-0812">Transmembrane</keyword>
<keyword evidence="9" id="KW-1133">Transmembrane helix</keyword>
<dbReference type="FunFam" id="3.30.2160.10:FF:000001">
    <property type="entry name" value="E3 ubiquitin-protein ligase NEDD4-like"/>
    <property type="match status" value="1"/>
</dbReference>
<dbReference type="Gene3D" id="1.10.8.10">
    <property type="entry name" value="DNA helicase RuvA subunit, C-terminal domain"/>
    <property type="match status" value="1"/>
</dbReference>
<evidence type="ECO:0000256" key="9">
    <source>
        <dbReference type="SAM" id="Phobius"/>
    </source>
</evidence>
<feature type="compositionally biased region" description="Basic and acidic residues" evidence="8">
    <location>
        <begin position="1440"/>
        <end position="1456"/>
    </location>
</feature>
<feature type="compositionally biased region" description="Acidic residues" evidence="8">
    <location>
        <begin position="2525"/>
        <end position="2537"/>
    </location>
</feature>
<feature type="compositionally biased region" description="Low complexity" evidence="8">
    <location>
        <begin position="2729"/>
        <end position="2743"/>
    </location>
</feature>
<dbReference type="RefSeq" id="XP_028865952.1">
    <property type="nucleotide sequence ID" value="XM_029010119.1"/>
</dbReference>
<dbReference type="EMBL" id="BDSA01000001">
    <property type="protein sequence ID" value="GBE59709.1"/>
    <property type="molecule type" value="Genomic_DNA"/>
</dbReference>
<feature type="region of interest" description="Disordered" evidence="8">
    <location>
        <begin position="3675"/>
        <end position="3699"/>
    </location>
</feature>
<dbReference type="PANTHER" id="PTHR11254:SF67">
    <property type="entry name" value="E3 UBIQUITIN-PROTEIN LIGASE HUWE1"/>
    <property type="match status" value="1"/>
</dbReference>
<feature type="compositionally biased region" description="Acidic residues" evidence="8">
    <location>
        <begin position="2466"/>
        <end position="2490"/>
    </location>
</feature>
<keyword evidence="9" id="KW-0472">Membrane</keyword>
<feature type="compositionally biased region" description="Low complexity" evidence="8">
    <location>
        <begin position="3487"/>
        <end position="3498"/>
    </location>
</feature>
<dbReference type="GO" id="GO:0000209">
    <property type="term" value="P:protein polyubiquitination"/>
    <property type="evidence" value="ECO:0007669"/>
    <property type="project" value="TreeGrafter"/>
</dbReference>
<comment type="catalytic activity">
    <reaction evidence="1">
        <text>S-ubiquitinyl-[E2 ubiquitin-conjugating enzyme]-L-cysteine + [acceptor protein]-L-lysine = [E2 ubiquitin-conjugating enzyme]-L-cysteine + N(6)-ubiquitinyl-[acceptor protein]-L-lysine.</text>
        <dbReference type="EC" id="2.3.2.26"/>
    </reaction>
</comment>
<feature type="compositionally biased region" description="Low complexity" evidence="8">
    <location>
        <begin position="2512"/>
        <end position="2524"/>
    </location>
</feature>
<feature type="region of interest" description="Disordered" evidence="8">
    <location>
        <begin position="1440"/>
        <end position="1494"/>
    </location>
</feature>